<accession>A0A401T916</accession>
<feature type="non-terminal residue" evidence="9">
    <location>
        <position position="1"/>
    </location>
</feature>
<comment type="subcellular location">
    <subcellularLocation>
        <location evidence="1">Nucleus</location>
    </subcellularLocation>
</comment>
<reference evidence="9 10" key="1">
    <citation type="journal article" date="2018" name="Nat. Ecol. Evol.">
        <title>Shark genomes provide insights into elasmobranch evolution and the origin of vertebrates.</title>
        <authorList>
            <person name="Hara Y"/>
            <person name="Yamaguchi K"/>
            <person name="Onimaru K"/>
            <person name="Kadota M"/>
            <person name="Koyanagi M"/>
            <person name="Keeley SD"/>
            <person name="Tatsumi K"/>
            <person name="Tanaka K"/>
            <person name="Motone F"/>
            <person name="Kageyama Y"/>
            <person name="Nozu R"/>
            <person name="Adachi N"/>
            <person name="Nishimura O"/>
            <person name="Nakagawa R"/>
            <person name="Tanegashima C"/>
            <person name="Kiyatake I"/>
            <person name="Matsumoto R"/>
            <person name="Murakumo K"/>
            <person name="Nishida K"/>
            <person name="Terakita A"/>
            <person name="Kuratani S"/>
            <person name="Sato K"/>
            <person name="Hyodo S Kuraku.S."/>
        </authorList>
    </citation>
    <scope>NUCLEOTIDE SEQUENCE [LARGE SCALE GENOMIC DNA]</scope>
</reference>
<name>A0A401T916_CHIPU</name>
<feature type="domain" description="Mediator complex subunit Med12 LCEWAV-domain" evidence="8">
    <location>
        <begin position="1"/>
        <end position="124"/>
    </location>
</feature>
<dbReference type="Pfam" id="PF12145">
    <property type="entry name" value="Med12-LCEWAV"/>
    <property type="match status" value="1"/>
</dbReference>
<keyword evidence="3" id="KW-0678">Repressor</keyword>
<dbReference type="GO" id="GO:0016592">
    <property type="term" value="C:mediator complex"/>
    <property type="evidence" value="ECO:0007669"/>
    <property type="project" value="TreeGrafter"/>
</dbReference>
<dbReference type="EMBL" id="BEZZ01019626">
    <property type="protein sequence ID" value="GCC39115.1"/>
    <property type="molecule type" value="Genomic_DNA"/>
</dbReference>
<evidence type="ECO:0000256" key="2">
    <source>
        <dbReference type="ARBA" id="ARBA00010289"/>
    </source>
</evidence>
<dbReference type="InterPro" id="IPR051647">
    <property type="entry name" value="Mediator_comp_sub12"/>
</dbReference>
<evidence type="ECO:0000256" key="6">
    <source>
        <dbReference type="ARBA" id="ARBA00023163"/>
    </source>
</evidence>
<keyword evidence="5" id="KW-0010">Activator</keyword>
<gene>
    <name evidence="9" type="ORF">chiPu_0023360</name>
</gene>
<evidence type="ECO:0000256" key="3">
    <source>
        <dbReference type="ARBA" id="ARBA00022491"/>
    </source>
</evidence>
<dbReference type="PANTHER" id="PTHR46007:SF3">
    <property type="entry name" value="MEDIATOR OF RNA POLYMERASE II TRANSCRIPTION SUBUNIT 12-LIKE PROTEIN"/>
    <property type="match status" value="1"/>
</dbReference>
<protein>
    <recommendedName>
        <fullName evidence="8">Mediator complex subunit Med12 LCEWAV-domain domain-containing protein</fullName>
    </recommendedName>
</protein>
<dbReference type="Proteomes" id="UP000287033">
    <property type="component" value="Unassembled WGS sequence"/>
</dbReference>
<dbReference type="InterPro" id="IPR021990">
    <property type="entry name" value="Mediator_Med12_LCEWAV"/>
</dbReference>
<evidence type="ECO:0000256" key="1">
    <source>
        <dbReference type="ARBA" id="ARBA00004123"/>
    </source>
</evidence>
<dbReference type="AlphaFoldDB" id="A0A401T916"/>
<keyword evidence="10" id="KW-1185">Reference proteome</keyword>
<keyword evidence="6" id="KW-0804">Transcription</keyword>
<dbReference type="STRING" id="137246.A0A401T916"/>
<evidence type="ECO:0000256" key="4">
    <source>
        <dbReference type="ARBA" id="ARBA00023015"/>
    </source>
</evidence>
<dbReference type="GO" id="GO:0045944">
    <property type="term" value="P:positive regulation of transcription by RNA polymerase II"/>
    <property type="evidence" value="ECO:0007669"/>
    <property type="project" value="TreeGrafter"/>
</dbReference>
<dbReference type="GO" id="GO:0003713">
    <property type="term" value="F:transcription coactivator activity"/>
    <property type="evidence" value="ECO:0007669"/>
    <property type="project" value="TreeGrafter"/>
</dbReference>
<comment type="similarity">
    <text evidence="2">Belongs to the Mediator complex subunit 12 family.</text>
</comment>
<evidence type="ECO:0000313" key="9">
    <source>
        <dbReference type="EMBL" id="GCC39115.1"/>
    </source>
</evidence>
<evidence type="ECO:0000256" key="5">
    <source>
        <dbReference type="ARBA" id="ARBA00023159"/>
    </source>
</evidence>
<organism evidence="9 10">
    <name type="scientific">Chiloscyllium punctatum</name>
    <name type="common">Brownbanded bambooshark</name>
    <name type="synonym">Hemiscyllium punctatum</name>
    <dbReference type="NCBI Taxonomy" id="137246"/>
    <lineage>
        <taxon>Eukaryota</taxon>
        <taxon>Metazoa</taxon>
        <taxon>Chordata</taxon>
        <taxon>Craniata</taxon>
        <taxon>Vertebrata</taxon>
        <taxon>Chondrichthyes</taxon>
        <taxon>Elasmobranchii</taxon>
        <taxon>Galeomorphii</taxon>
        <taxon>Galeoidea</taxon>
        <taxon>Orectolobiformes</taxon>
        <taxon>Hemiscylliidae</taxon>
        <taxon>Chiloscyllium</taxon>
    </lineage>
</organism>
<keyword evidence="7" id="KW-0539">Nucleus</keyword>
<dbReference type="PANTHER" id="PTHR46007">
    <property type="entry name" value="MEDIATOR OF RNA POLYMERASE II TRANSCRIPTION SUBUNIT 12"/>
    <property type="match status" value="1"/>
</dbReference>
<evidence type="ECO:0000259" key="8">
    <source>
        <dbReference type="Pfam" id="PF12145"/>
    </source>
</evidence>
<evidence type="ECO:0000313" key="10">
    <source>
        <dbReference type="Proteomes" id="UP000287033"/>
    </source>
</evidence>
<sequence>RCGESEVLDEKESISSVSLTGSSLPVFQNILLRFLDTQAPVLTDLNNENEKAEFVNLVLLFCEFIRHDVFSHDAYMCTLISRGDLTSVTTSARPRSPTIDNSEEQYMKEHDDTLHGVKLEVKRYSLKVEGWLEP</sequence>
<keyword evidence="4" id="KW-0805">Transcription regulation</keyword>
<comment type="caution">
    <text evidence="9">The sequence shown here is derived from an EMBL/GenBank/DDBJ whole genome shotgun (WGS) entry which is preliminary data.</text>
</comment>
<proteinExistence type="inferred from homology"/>
<dbReference type="OrthoDB" id="9394376at2759"/>
<evidence type="ECO:0000256" key="7">
    <source>
        <dbReference type="ARBA" id="ARBA00023242"/>
    </source>
</evidence>